<dbReference type="EMBL" id="BKCJ010005836">
    <property type="protein sequence ID" value="GEU68905.1"/>
    <property type="molecule type" value="Genomic_DNA"/>
</dbReference>
<dbReference type="AlphaFoldDB" id="A0A6L2M9E3"/>
<evidence type="ECO:0000256" key="1">
    <source>
        <dbReference type="SAM" id="MobiDB-lite"/>
    </source>
</evidence>
<protein>
    <submittedName>
        <fullName evidence="2">Uncharacterized protein</fullName>
    </submittedName>
</protein>
<reference evidence="2" key="1">
    <citation type="journal article" date="2019" name="Sci. Rep.">
        <title>Draft genome of Tanacetum cinerariifolium, the natural source of mosquito coil.</title>
        <authorList>
            <person name="Yamashiro T."/>
            <person name="Shiraishi A."/>
            <person name="Satake H."/>
            <person name="Nakayama K."/>
        </authorList>
    </citation>
    <scope>NUCLEOTIDE SEQUENCE</scope>
</reference>
<comment type="caution">
    <text evidence="2">The sequence shown here is derived from an EMBL/GenBank/DDBJ whole genome shotgun (WGS) entry which is preliminary data.</text>
</comment>
<gene>
    <name evidence="2" type="ORF">Tci_040883</name>
</gene>
<feature type="region of interest" description="Disordered" evidence="1">
    <location>
        <begin position="64"/>
        <end position="88"/>
    </location>
</feature>
<sequence length="127" mass="12828">MGEYIEVLENVVEDEPHFFTEGLWGPNGGSCGGKGGRGGSMAGRGGGWLAKRLIVSNEGRGGGGLVVRGGKSSSESKNGGGDVGGVEKISSTGSKLIANREDCLDGWDGVGRGEVNGEGVDLGLFKS</sequence>
<evidence type="ECO:0000313" key="2">
    <source>
        <dbReference type="EMBL" id="GEU68905.1"/>
    </source>
</evidence>
<name>A0A6L2M9E3_TANCI</name>
<organism evidence="2">
    <name type="scientific">Tanacetum cinerariifolium</name>
    <name type="common">Dalmatian daisy</name>
    <name type="synonym">Chrysanthemum cinerariifolium</name>
    <dbReference type="NCBI Taxonomy" id="118510"/>
    <lineage>
        <taxon>Eukaryota</taxon>
        <taxon>Viridiplantae</taxon>
        <taxon>Streptophyta</taxon>
        <taxon>Embryophyta</taxon>
        <taxon>Tracheophyta</taxon>
        <taxon>Spermatophyta</taxon>
        <taxon>Magnoliopsida</taxon>
        <taxon>eudicotyledons</taxon>
        <taxon>Gunneridae</taxon>
        <taxon>Pentapetalae</taxon>
        <taxon>asterids</taxon>
        <taxon>campanulids</taxon>
        <taxon>Asterales</taxon>
        <taxon>Asteraceae</taxon>
        <taxon>Asteroideae</taxon>
        <taxon>Anthemideae</taxon>
        <taxon>Anthemidinae</taxon>
        <taxon>Tanacetum</taxon>
    </lineage>
</organism>
<accession>A0A6L2M9E3</accession>
<feature type="compositionally biased region" description="Low complexity" evidence="1">
    <location>
        <begin position="68"/>
        <end position="77"/>
    </location>
</feature>
<proteinExistence type="predicted"/>